<dbReference type="AlphaFoldDB" id="A0A8H2LDH5"/>
<evidence type="ECO:0000256" key="1">
    <source>
        <dbReference type="ARBA" id="ARBA00001933"/>
    </source>
</evidence>
<dbReference type="CDD" id="cd00610">
    <property type="entry name" value="OAT_like"/>
    <property type="match status" value="1"/>
</dbReference>
<keyword evidence="8" id="KW-1185">Reference proteome</keyword>
<dbReference type="PIRSF" id="PIRSF000521">
    <property type="entry name" value="Transaminase_4ab_Lys_Orn"/>
    <property type="match status" value="1"/>
</dbReference>
<dbReference type="Proteomes" id="UP000323324">
    <property type="component" value="Unassembled WGS sequence"/>
</dbReference>
<dbReference type="Gene3D" id="3.40.640.10">
    <property type="entry name" value="Type I PLP-dependent aspartate aminotransferase-like (Major domain)"/>
    <property type="match status" value="1"/>
</dbReference>
<dbReference type="Pfam" id="PF00202">
    <property type="entry name" value="Aminotran_3"/>
    <property type="match status" value="1"/>
</dbReference>
<dbReference type="Gene3D" id="3.90.1150.10">
    <property type="entry name" value="Aspartate Aminotransferase, domain 1"/>
    <property type="match status" value="1"/>
</dbReference>
<dbReference type="FunFam" id="3.40.640.10:FF:000013">
    <property type="entry name" value="4-aminobutyrate aminotransferase"/>
    <property type="match status" value="1"/>
</dbReference>
<comment type="caution">
    <text evidence="7">The sequence shown here is derived from an EMBL/GenBank/DDBJ whole genome shotgun (WGS) entry which is preliminary data.</text>
</comment>
<dbReference type="EMBL" id="VSKM01000013">
    <property type="protein sequence ID" value="TYB71831.1"/>
    <property type="molecule type" value="Genomic_DNA"/>
</dbReference>
<reference evidence="7 8" key="1">
    <citation type="submission" date="2019-08" db="EMBL/GenBank/DDBJ databases">
        <title>Genomes of Antarctic Bizionia species.</title>
        <authorList>
            <person name="Bowman J.P."/>
        </authorList>
    </citation>
    <scope>NUCLEOTIDE SEQUENCE [LARGE SCALE GENOMIC DNA]</scope>
    <source>
        <strain evidence="7 8">HFD</strain>
    </source>
</reference>
<accession>A0A8H2LDH5</accession>
<name>A0A8H2LDH5_9FLAO</name>
<organism evidence="7 8">
    <name type="scientific">Bizionia saleffrena</name>
    <dbReference type="NCBI Taxonomy" id="291189"/>
    <lineage>
        <taxon>Bacteria</taxon>
        <taxon>Pseudomonadati</taxon>
        <taxon>Bacteroidota</taxon>
        <taxon>Flavobacteriia</taxon>
        <taxon>Flavobacteriales</taxon>
        <taxon>Flavobacteriaceae</taxon>
        <taxon>Bizionia</taxon>
    </lineage>
</organism>
<dbReference type="InterPro" id="IPR015424">
    <property type="entry name" value="PyrdxlP-dep_Trfase"/>
</dbReference>
<evidence type="ECO:0000313" key="8">
    <source>
        <dbReference type="Proteomes" id="UP000323324"/>
    </source>
</evidence>
<dbReference type="SUPFAM" id="SSF53383">
    <property type="entry name" value="PLP-dependent transferases"/>
    <property type="match status" value="1"/>
</dbReference>
<dbReference type="InterPro" id="IPR015421">
    <property type="entry name" value="PyrdxlP-dep_Trfase_major"/>
</dbReference>
<dbReference type="GO" id="GO:0008483">
    <property type="term" value="F:transaminase activity"/>
    <property type="evidence" value="ECO:0007669"/>
    <property type="project" value="UniProtKB-KW"/>
</dbReference>
<dbReference type="RefSeq" id="WP_148370542.1">
    <property type="nucleotide sequence ID" value="NZ_VSKM01000013.1"/>
</dbReference>
<evidence type="ECO:0000256" key="6">
    <source>
        <dbReference type="RuleBase" id="RU003560"/>
    </source>
</evidence>
<dbReference type="InterPro" id="IPR049704">
    <property type="entry name" value="Aminotrans_3_PPA_site"/>
</dbReference>
<evidence type="ECO:0000313" key="7">
    <source>
        <dbReference type="EMBL" id="TYB71831.1"/>
    </source>
</evidence>
<dbReference type="PROSITE" id="PS00600">
    <property type="entry name" value="AA_TRANSFER_CLASS_3"/>
    <property type="match status" value="1"/>
</dbReference>
<keyword evidence="4 7" id="KW-0808">Transferase</keyword>
<dbReference type="PANTHER" id="PTHR11986">
    <property type="entry name" value="AMINOTRANSFERASE CLASS III"/>
    <property type="match status" value="1"/>
</dbReference>
<comment type="similarity">
    <text evidence="2 6">Belongs to the class-III pyridoxal-phosphate-dependent aminotransferase family.</text>
</comment>
<proteinExistence type="inferred from homology"/>
<comment type="cofactor">
    <cofactor evidence="1">
        <name>pyridoxal 5'-phosphate</name>
        <dbReference type="ChEBI" id="CHEBI:597326"/>
    </cofactor>
</comment>
<evidence type="ECO:0000256" key="2">
    <source>
        <dbReference type="ARBA" id="ARBA00008954"/>
    </source>
</evidence>
<dbReference type="InterPro" id="IPR015422">
    <property type="entry name" value="PyrdxlP-dep_Trfase_small"/>
</dbReference>
<keyword evidence="5 6" id="KW-0663">Pyridoxal phosphate</keyword>
<evidence type="ECO:0000256" key="4">
    <source>
        <dbReference type="ARBA" id="ARBA00022679"/>
    </source>
</evidence>
<dbReference type="PANTHER" id="PTHR11986:SF58">
    <property type="entry name" value="LEUCINE_METHIONINE RACEMASE"/>
    <property type="match status" value="1"/>
</dbReference>
<dbReference type="GO" id="GO:0030170">
    <property type="term" value="F:pyridoxal phosphate binding"/>
    <property type="evidence" value="ECO:0007669"/>
    <property type="project" value="InterPro"/>
</dbReference>
<dbReference type="GO" id="GO:0042802">
    <property type="term" value="F:identical protein binding"/>
    <property type="evidence" value="ECO:0007669"/>
    <property type="project" value="TreeGrafter"/>
</dbReference>
<dbReference type="InterPro" id="IPR005814">
    <property type="entry name" value="Aminotrans_3"/>
</dbReference>
<sequence>MNKSQELFDRRKKVVANGVGVFNTATVKEAKGAIIIDVDGRELIDFAGGIGVVNAGHCPEPVVEAIREQAGKYLHTSFNVVTYEPYIALCEELAEILPHGEKTKVMLVSTGAEAVENAIKIARQATKRPAILCFTGAYHGRTMMAMTLTSKISYKYDCGPFAPEVYRLPFPNFYRYHGKRDMDTFVEDELKRLYESALNLVDVKSVAAVILEPIQGEGGFNAIPQKYLEGLRAFCDRHGIMLIMDEVQSGFCRTGHWASWQYYGVQPDISTYAKSMGSGLPIAAIIGKAEVMDAAAIGSIGGTYIGSPICCVAASATIKYMKDINLNEKAVKVGLVIKTRLQNLMSQHSEIGDVRGIGAMIAIEFVKNRDPRQPNSEICPQIIKGCADNGLVVLSAGTYKNVLRILSPLVITDKQLEKGLSILEAEIKKAIHNI</sequence>
<keyword evidence="3 7" id="KW-0032">Aminotransferase</keyword>
<protein>
    <submittedName>
        <fullName evidence="7">Aspartate aminotransferase family protein</fullName>
    </submittedName>
</protein>
<evidence type="ECO:0000256" key="3">
    <source>
        <dbReference type="ARBA" id="ARBA00022576"/>
    </source>
</evidence>
<evidence type="ECO:0000256" key="5">
    <source>
        <dbReference type="ARBA" id="ARBA00022898"/>
    </source>
</evidence>
<gene>
    <name evidence="7" type="ORF">ES676_11840</name>
</gene>
<dbReference type="InterPro" id="IPR050103">
    <property type="entry name" value="Class-III_PLP-dep_AT"/>
</dbReference>